<keyword evidence="2" id="KW-1185">Reference proteome</keyword>
<evidence type="ECO:0008006" key="3">
    <source>
        <dbReference type="Google" id="ProtNLM"/>
    </source>
</evidence>
<comment type="caution">
    <text evidence="1">The sequence shown here is derived from an EMBL/GenBank/DDBJ whole genome shotgun (WGS) entry which is preliminary data.</text>
</comment>
<dbReference type="Proteomes" id="UP001519271">
    <property type="component" value="Unassembled WGS sequence"/>
</dbReference>
<reference evidence="1 2" key="1">
    <citation type="submission" date="2021-03" db="EMBL/GenBank/DDBJ databases">
        <title>Genomic Encyclopedia of Type Strains, Phase IV (KMG-IV): sequencing the most valuable type-strain genomes for metagenomic binning, comparative biology and taxonomic classification.</title>
        <authorList>
            <person name="Goeker M."/>
        </authorList>
    </citation>
    <scope>NUCLEOTIDE SEQUENCE [LARGE SCALE GENOMIC DNA]</scope>
    <source>
        <strain evidence="1 2">DSM 6139</strain>
    </source>
</reference>
<dbReference type="RefSeq" id="WP_209458610.1">
    <property type="nucleotide sequence ID" value="NZ_JAGGKC010000005.1"/>
</dbReference>
<dbReference type="EMBL" id="JAGGKC010000005">
    <property type="protein sequence ID" value="MBP1918374.1"/>
    <property type="molecule type" value="Genomic_DNA"/>
</dbReference>
<dbReference type="Pfam" id="PF06078">
    <property type="entry name" value="DUF937"/>
    <property type="match status" value="1"/>
</dbReference>
<evidence type="ECO:0000313" key="2">
    <source>
        <dbReference type="Proteomes" id="UP001519271"/>
    </source>
</evidence>
<accession>A0ABS4G1F4</accession>
<name>A0ABS4G1F4_9CLOT</name>
<sequence>MDLLEMLTSGMGGSGLLQQLGQKEDIGADKAEEIAELGIPAILEALKRNASTPEGASALSKALDDHSEDDVTDLSGFLTNVNKEDGSKMLDHILAGKKENVTSALAAKSGLDSSTVMSLLSMLAPLVIGAMAKKKKEDNLDTSGISDLTSMITGQLSKKSSGSGGGIMDVVGQLLDSDGDSSGGLLGNLGSLLGLFK</sequence>
<proteinExistence type="predicted"/>
<protein>
    <recommendedName>
        <fullName evidence="3">DUF937 domain-containing protein</fullName>
    </recommendedName>
</protein>
<gene>
    <name evidence="1" type="ORF">J2Z34_000846</name>
</gene>
<dbReference type="InterPro" id="IPR009282">
    <property type="entry name" value="DUF937"/>
</dbReference>
<organism evidence="1 2">
    <name type="scientific">Youngiibacter multivorans</name>
    <dbReference type="NCBI Taxonomy" id="937251"/>
    <lineage>
        <taxon>Bacteria</taxon>
        <taxon>Bacillati</taxon>
        <taxon>Bacillota</taxon>
        <taxon>Clostridia</taxon>
        <taxon>Eubacteriales</taxon>
        <taxon>Clostridiaceae</taxon>
        <taxon>Youngiibacter</taxon>
    </lineage>
</organism>
<evidence type="ECO:0000313" key="1">
    <source>
        <dbReference type="EMBL" id="MBP1918374.1"/>
    </source>
</evidence>